<proteinExistence type="predicted"/>
<dbReference type="InterPro" id="IPR029074">
    <property type="entry name" value="Imm49"/>
</dbReference>
<dbReference type="KEGG" id="lch:Lcho_4074"/>
<sequence length="269" mass="29902">MELADHAEALAYDTAFWLLGFEADEGHEVGQQGRASVELCAKLRALAIMALLTTGESDKFLHNLVRSGRVREAYLRRMKQAGRTDDHPLASGRMHGLIDAIASGDHALAHRIAWASPRSFQPRREYEDDFCCAQVLHRLVHGVQAASVYQPFFERYEAALEGQPSARLEVLRALVSREQARFDAAFEALLQERHDSLAADLARCQLETPQVVAERRVYIEGLALLRLAIAQGLKTERDYLYCPAGARLPMRTPVPEGPPAGFDPDADEA</sequence>
<dbReference type="AlphaFoldDB" id="B1XWX7"/>
<dbReference type="RefSeq" id="WP_012349069.1">
    <property type="nucleotide sequence ID" value="NC_010524.1"/>
</dbReference>
<dbReference type="eggNOG" id="ENOG50342CI">
    <property type="taxonomic scope" value="Bacteria"/>
</dbReference>
<gene>
    <name evidence="1" type="ordered locus">Lcho_4074</name>
</gene>
<evidence type="ECO:0000313" key="1">
    <source>
        <dbReference type="EMBL" id="ACB36326.1"/>
    </source>
</evidence>
<evidence type="ECO:0000313" key="2">
    <source>
        <dbReference type="Proteomes" id="UP000001693"/>
    </source>
</evidence>
<organism evidence="1 2">
    <name type="scientific">Leptothrix cholodnii (strain ATCC 51168 / LMG 8142 / SP-6)</name>
    <name type="common">Leptothrix discophora (strain SP-6)</name>
    <dbReference type="NCBI Taxonomy" id="395495"/>
    <lineage>
        <taxon>Bacteria</taxon>
        <taxon>Pseudomonadati</taxon>
        <taxon>Pseudomonadota</taxon>
        <taxon>Betaproteobacteria</taxon>
        <taxon>Burkholderiales</taxon>
        <taxon>Sphaerotilaceae</taxon>
        <taxon>Leptothrix</taxon>
    </lineage>
</organism>
<accession>B1XWX7</accession>
<reference evidence="1 2" key="1">
    <citation type="submission" date="2008-03" db="EMBL/GenBank/DDBJ databases">
        <title>Complete sequence of Leptothrix cholodnii SP-6.</title>
        <authorList>
            <consortium name="US DOE Joint Genome Institute"/>
            <person name="Copeland A."/>
            <person name="Lucas S."/>
            <person name="Lapidus A."/>
            <person name="Glavina del Rio T."/>
            <person name="Dalin E."/>
            <person name="Tice H."/>
            <person name="Bruce D."/>
            <person name="Goodwin L."/>
            <person name="Pitluck S."/>
            <person name="Chertkov O."/>
            <person name="Brettin T."/>
            <person name="Detter J.C."/>
            <person name="Han C."/>
            <person name="Kuske C.R."/>
            <person name="Schmutz J."/>
            <person name="Larimer F."/>
            <person name="Land M."/>
            <person name="Hauser L."/>
            <person name="Kyrpides N."/>
            <person name="Lykidis A."/>
            <person name="Emerson D."/>
            <person name="Richardson P."/>
        </authorList>
    </citation>
    <scope>NUCLEOTIDE SEQUENCE [LARGE SCALE GENOMIC DNA]</scope>
    <source>
        <strain evidence="2">ATCC 51168 / LMG 8142 / SP-6</strain>
    </source>
</reference>
<protein>
    <submittedName>
        <fullName evidence="1">Uncharacterized protein</fullName>
    </submittedName>
</protein>
<dbReference type="Proteomes" id="UP000001693">
    <property type="component" value="Chromosome"/>
</dbReference>
<keyword evidence="2" id="KW-1185">Reference proteome</keyword>
<dbReference type="Pfam" id="PF15575">
    <property type="entry name" value="Imm49"/>
    <property type="match status" value="1"/>
</dbReference>
<dbReference type="EMBL" id="CP001013">
    <property type="protein sequence ID" value="ACB36326.1"/>
    <property type="molecule type" value="Genomic_DNA"/>
</dbReference>
<name>B1XWX7_LEPCP</name>
<dbReference type="HOGENOM" id="CLU_1033641_0_0_4"/>
<dbReference type="STRING" id="395495.Lcho_4074"/>